<dbReference type="Proteomes" id="UP001329915">
    <property type="component" value="Chromosome"/>
</dbReference>
<feature type="transmembrane region" description="Helical" evidence="1">
    <location>
        <begin position="80"/>
        <end position="100"/>
    </location>
</feature>
<proteinExistence type="predicted"/>
<dbReference type="KEGG" id="dbc:MFMK1_003606"/>
<feature type="transmembrane region" description="Helical" evidence="1">
    <location>
        <begin position="120"/>
        <end position="138"/>
    </location>
</feature>
<organism evidence="2 3">
    <name type="scientific">Metallumcola ferriviriculae</name>
    <dbReference type="NCBI Taxonomy" id="3039180"/>
    <lineage>
        <taxon>Bacteria</taxon>
        <taxon>Bacillati</taxon>
        <taxon>Bacillota</taxon>
        <taxon>Clostridia</taxon>
        <taxon>Neomoorellales</taxon>
        <taxon>Desulfitibacteraceae</taxon>
        <taxon>Metallumcola</taxon>
    </lineage>
</organism>
<protein>
    <submittedName>
        <fullName evidence="2">Uncharacterized protein</fullName>
    </submittedName>
</protein>
<evidence type="ECO:0000313" key="2">
    <source>
        <dbReference type="EMBL" id="WRO23738.1"/>
    </source>
</evidence>
<keyword evidence="1" id="KW-1133">Transmembrane helix</keyword>
<sequence>MKSNKLLKFICIFVYAVFFLYIVLQAEYYRAAPKFDISVSDIRLYHFISSVVIPYALGLLISLPSFISAFRKQGKWKIDWIKLLAVGLPALYIAIHPLILPTTLGMYIYSPTFPRYYSDLPLVLSGVVLGYLTLSVIGKKEQE</sequence>
<keyword evidence="3" id="KW-1185">Reference proteome</keyword>
<gene>
    <name evidence="2" type="ORF">MFMK1_003606</name>
</gene>
<dbReference type="EMBL" id="CP121694">
    <property type="protein sequence ID" value="WRO23738.1"/>
    <property type="molecule type" value="Genomic_DNA"/>
</dbReference>
<dbReference type="RefSeq" id="WP_366923114.1">
    <property type="nucleotide sequence ID" value="NZ_CP121694.1"/>
</dbReference>
<dbReference type="AlphaFoldDB" id="A0AAU0UU02"/>
<accession>A0AAU0UU02</accession>
<evidence type="ECO:0000256" key="1">
    <source>
        <dbReference type="SAM" id="Phobius"/>
    </source>
</evidence>
<reference evidence="2 3" key="1">
    <citation type="submission" date="2023-04" db="EMBL/GenBank/DDBJ databases">
        <authorList>
            <person name="Hsu D."/>
        </authorList>
    </citation>
    <scope>NUCLEOTIDE SEQUENCE [LARGE SCALE GENOMIC DNA]</scope>
    <source>
        <strain evidence="2 3">MK1</strain>
    </source>
</reference>
<name>A0AAU0UU02_9FIRM</name>
<feature type="transmembrane region" description="Helical" evidence="1">
    <location>
        <begin position="44"/>
        <end position="68"/>
    </location>
</feature>
<keyword evidence="1" id="KW-0472">Membrane</keyword>
<keyword evidence="1" id="KW-0812">Transmembrane</keyword>
<evidence type="ECO:0000313" key="3">
    <source>
        <dbReference type="Proteomes" id="UP001329915"/>
    </source>
</evidence>
<feature type="transmembrane region" description="Helical" evidence="1">
    <location>
        <begin position="7"/>
        <end position="24"/>
    </location>
</feature>